<evidence type="ECO:0000259" key="2">
    <source>
        <dbReference type="PROSITE" id="PS50885"/>
    </source>
</evidence>
<sequence>MKQIRRRAPSALYTVPFLLFLYLLLTTASYVLASSSFPGVFSGESFTSPRGILILVLLPTGLLVFLSIFFWLQVSESLHNGDGSRTGNRLFLAFCLLVAASSFPQSLVSSRYISSALDSWFDLSVSRTYADSESIAALYSESRLRLANRVADQYLTGLSISNYRSRPVDWMPLIRAIDPDAVSCQVYLLPGDEAPADESAKTIVESGDSAHFLERSRLDQIAHGPLDLEGDEDLLRVGRIIRYSGQTYACVYTTVLPKGFQDLRERIAEGGDRAVIIDALKPFLPLMGMWIYFLFSLPPLLILVSLCWLLSRRFSDPARALSEAADRLSAGDSSWRVVASTRDDFGRAAARMNHLAETREHSRKPGDKRAVLKL</sequence>
<dbReference type="GO" id="GO:0016020">
    <property type="term" value="C:membrane"/>
    <property type="evidence" value="ECO:0007669"/>
    <property type="project" value="InterPro"/>
</dbReference>
<dbReference type="PROSITE" id="PS50885">
    <property type="entry name" value="HAMP"/>
    <property type="match status" value="1"/>
</dbReference>
<comment type="caution">
    <text evidence="3">The sequence shown here is derived from an EMBL/GenBank/DDBJ whole genome shotgun (WGS) entry which is preliminary data.</text>
</comment>
<dbReference type="CDD" id="cd06225">
    <property type="entry name" value="HAMP"/>
    <property type="match status" value="1"/>
</dbReference>
<dbReference type="Gene3D" id="6.10.340.10">
    <property type="match status" value="1"/>
</dbReference>
<feature type="transmembrane region" description="Helical" evidence="1">
    <location>
        <begin position="91"/>
        <end position="113"/>
    </location>
</feature>
<dbReference type="InterPro" id="IPR003660">
    <property type="entry name" value="HAMP_dom"/>
</dbReference>
<dbReference type="GO" id="GO:0007165">
    <property type="term" value="P:signal transduction"/>
    <property type="evidence" value="ECO:0007669"/>
    <property type="project" value="InterPro"/>
</dbReference>
<name>A0AAE3JKM9_9SPIR</name>
<evidence type="ECO:0000313" key="3">
    <source>
        <dbReference type="EMBL" id="MCD1655420.1"/>
    </source>
</evidence>
<feature type="transmembrane region" description="Helical" evidence="1">
    <location>
        <begin position="290"/>
        <end position="310"/>
    </location>
</feature>
<gene>
    <name evidence="3" type="ORF">K7J14_12015</name>
</gene>
<dbReference type="AlphaFoldDB" id="A0AAE3JKM9"/>
<reference evidence="3" key="1">
    <citation type="submission" date="2021-08" db="EMBL/GenBank/DDBJ databases">
        <title>Comparative analyses of Brucepasteria parasyntrophica and Teretinema zuelzerae.</title>
        <authorList>
            <person name="Song Y."/>
            <person name="Brune A."/>
        </authorList>
    </citation>
    <scope>NUCLEOTIDE SEQUENCE</scope>
    <source>
        <strain evidence="3">DSM 1903</strain>
    </source>
</reference>
<feature type="domain" description="HAMP" evidence="2">
    <location>
        <begin position="312"/>
        <end position="364"/>
    </location>
</feature>
<dbReference type="SMART" id="SM00304">
    <property type="entry name" value="HAMP"/>
    <property type="match status" value="1"/>
</dbReference>
<dbReference type="EMBL" id="JAINWA010000003">
    <property type="protein sequence ID" value="MCD1655420.1"/>
    <property type="molecule type" value="Genomic_DNA"/>
</dbReference>
<dbReference type="RefSeq" id="WP_230756571.1">
    <property type="nucleotide sequence ID" value="NZ_JAINWA010000003.1"/>
</dbReference>
<feature type="transmembrane region" description="Helical" evidence="1">
    <location>
        <begin position="52"/>
        <end position="71"/>
    </location>
</feature>
<protein>
    <recommendedName>
        <fullName evidence="2">HAMP domain-containing protein</fullName>
    </recommendedName>
</protein>
<keyword evidence="1" id="KW-0812">Transmembrane</keyword>
<keyword evidence="1" id="KW-1133">Transmembrane helix</keyword>
<organism evidence="3 4">
    <name type="scientific">Teretinema zuelzerae</name>
    <dbReference type="NCBI Taxonomy" id="156"/>
    <lineage>
        <taxon>Bacteria</taxon>
        <taxon>Pseudomonadati</taxon>
        <taxon>Spirochaetota</taxon>
        <taxon>Spirochaetia</taxon>
        <taxon>Spirochaetales</taxon>
        <taxon>Treponemataceae</taxon>
        <taxon>Teretinema</taxon>
    </lineage>
</organism>
<feature type="transmembrane region" description="Helical" evidence="1">
    <location>
        <begin position="12"/>
        <end position="32"/>
    </location>
</feature>
<proteinExistence type="predicted"/>
<keyword evidence="4" id="KW-1185">Reference proteome</keyword>
<keyword evidence="1" id="KW-0472">Membrane</keyword>
<accession>A0AAE3JKM9</accession>
<dbReference type="Proteomes" id="UP001198163">
    <property type="component" value="Unassembled WGS sequence"/>
</dbReference>
<evidence type="ECO:0000256" key="1">
    <source>
        <dbReference type="SAM" id="Phobius"/>
    </source>
</evidence>
<evidence type="ECO:0000313" key="4">
    <source>
        <dbReference type="Proteomes" id="UP001198163"/>
    </source>
</evidence>